<dbReference type="GO" id="GO:0006281">
    <property type="term" value="P:DNA repair"/>
    <property type="evidence" value="ECO:0007669"/>
    <property type="project" value="InterPro"/>
</dbReference>
<keyword evidence="3" id="KW-1185">Reference proteome</keyword>
<feature type="domain" description="Helix-hairpin-helix DNA-binding motif class 1" evidence="1">
    <location>
        <begin position="42"/>
        <end position="61"/>
    </location>
</feature>
<dbReference type="SMART" id="SM00278">
    <property type="entry name" value="HhH1"/>
    <property type="match status" value="2"/>
</dbReference>
<organism evidence="2 3">
    <name type="scientific">Congzhengia minquanensis</name>
    <dbReference type="NCBI Taxonomy" id="2763657"/>
    <lineage>
        <taxon>Bacteria</taxon>
        <taxon>Bacillati</taxon>
        <taxon>Bacillota</taxon>
        <taxon>Clostridia</taxon>
        <taxon>Eubacteriales</taxon>
        <taxon>Oscillospiraceae</taxon>
        <taxon>Congzhengia</taxon>
    </lineage>
</organism>
<dbReference type="GO" id="GO:0015627">
    <property type="term" value="C:type II protein secretion system complex"/>
    <property type="evidence" value="ECO:0007669"/>
    <property type="project" value="TreeGrafter"/>
</dbReference>
<dbReference type="InterPro" id="IPR010994">
    <property type="entry name" value="RuvA_2-like"/>
</dbReference>
<comment type="caution">
    <text evidence="2">The sequence shown here is derived from an EMBL/GenBank/DDBJ whole genome shotgun (WGS) entry which is preliminary data.</text>
</comment>
<gene>
    <name evidence="2" type="ORF">H8698_05200</name>
</gene>
<accession>A0A926DMD3</accession>
<dbReference type="GO" id="GO:0015628">
    <property type="term" value="P:protein secretion by the type II secretion system"/>
    <property type="evidence" value="ECO:0007669"/>
    <property type="project" value="TreeGrafter"/>
</dbReference>
<protein>
    <submittedName>
        <fullName evidence="2">Helix-hairpin-helix domain-containing protein</fullName>
    </submittedName>
</protein>
<evidence type="ECO:0000313" key="3">
    <source>
        <dbReference type="Proteomes" id="UP000611762"/>
    </source>
</evidence>
<feature type="domain" description="Helix-hairpin-helix DNA-binding motif class 1" evidence="1">
    <location>
        <begin position="71"/>
        <end position="90"/>
    </location>
</feature>
<dbReference type="PANTHER" id="PTHR21180">
    <property type="entry name" value="ENDONUCLEASE/EXONUCLEASE/PHOSPHATASE FAMILY DOMAIN-CONTAINING PROTEIN 1"/>
    <property type="match status" value="1"/>
</dbReference>
<dbReference type="SUPFAM" id="SSF47781">
    <property type="entry name" value="RuvA domain 2-like"/>
    <property type="match status" value="1"/>
</dbReference>
<reference evidence="2" key="1">
    <citation type="submission" date="2020-08" db="EMBL/GenBank/DDBJ databases">
        <title>Genome public.</title>
        <authorList>
            <person name="Liu C."/>
            <person name="Sun Q."/>
        </authorList>
    </citation>
    <scope>NUCLEOTIDE SEQUENCE</scope>
    <source>
        <strain evidence="2">H8</strain>
    </source>
</reference>
<dbReference type="NCBIfam" id="TIGR00426">
    <property type="entry name" value="competence protein ComEA helix-hairpin-helix repeat region"/>
    <property type="match status" value="1"/>
</dbReference>
<dbReference type="EMBL" id="JACRSU010000002">
    <property type="protein sequence ID" value="MBC8540367.1"/>
    <property type="molecule type" value="Genomic_DNA"/>
</dbReference>
<dbReference type="InterPro" id="IPR051675">
    <property type="entry name" value="Endo/Exo/Phosphatase_dom_1"/>
</dbReference>
<dbReference type="GO" id="GO:0003677">
    <property type="term" value="F:DNA binding"/>
    <property type="evidence" value="ECO:0007669"/>
    <property type="project" value="InterPro"/>
</dbReference>
<proteinExistence type="predicted"/>
<dbReference type="InterPro" id="IPR003583">
    <property type="entry name" value="Hlx-hairpin-Hlx_DNA-bd_motif"/>
</dbReference>
<dbReference type="PANTHER" id="PTHR21180:SF32">
    <property type="entry name" value="ENDONUCLEASE_EXONUCLEASE_PHOSPHATASE FAMILY DOMAIN-CONTAINING PROTEIN 1"/>
    <property type="match status" value="1"/>
</dbReference>
<name>A0A926DMD3_9FIRM</name>
<evidence type="ECO:0000313" key="2">
    <source>
        <dbReference type="EMBL" id="MBC8540367.1"/>
    </source>
</evidence>
<dbReference type="InterPro" id="IPR004509">
    <property type="entry name" value="Competence_ComEA_HhH"/>
</dbReference>
<dbReference type="Pfam" id="PF12836">
    <property type="entry name" value="HHH_3"/>
    <property type="match status" value="1"/>
</dbReference>
<dbReference type="AlphaFoldDB" id="A0A926DMD3"/>
<evidence type="ECO:0000259" key="1">
    <source>
        <dbReference type="SMART" id="SM00278"/>
    </source>
</evidence>
<sequence length="94" mass="10532">MQNVNRSVIMQPENDVTFDQPQPEAVQSAVPQVININTATKEELMLLSGIGADKAEKIIEYREKEPFKKPKDITKVKGIGEKTYEALADKICVE</sequence>
<dbReference type="Gene3D" id="1.10.150.320">
    <property type="entry name" value="Photosystem II 12 kDa extrinsic protein"/>
    <property type="match status" value="1"/>
</dbReference>
<dbReference type="Proteomes" id="UP000611762">
    <property type="component" value="Unassembled WGS sequence"/>
</dbReference>